<feature type="region of interest" description="Disordered" evidence="4">
    <location>
        <begin position="69"/>
        <end position="94"/>
    </location>
</feature>
<protein>
    <recommendedName>
        <fullName evidence="5">CAF17 C-terminal domain-containing protein</fullName>
    </recommendedName>
</protein>
<evidence type="ECO:0000256" key="1">
    <source>
        <dbReference type="ARBA" id="ARBA00004173"/>
    </source>
</evidence>
<dbReference type="NCBIfam" id="TIGR03317">
    <property type="entry name" value="ygfZ_signature"/>
    <property type="match status" value="1"/>
</dbReference>
<reference evidence="6 7" key="1">
    <citation type="submission" date="2020-08" db="EMBL/GenBank/DDBJ databases">
        <title>Plant Genome Project.</title>
        <authorList>
            <person name="Zhang R.-G."/>
        </authorList>
    </citation>
    <scope>NUCLEOTIDE SEQUENCE [LARGE SCALE GENOMIC DNA]</scope>
    <source>
        <tissue evidence="6">Rhizome</tissue>
    </source>
</reference>
<dbReference type="Proteomes" id="UP000734854">
    <property type="component" value="Unassembled WGS sequence"/>
</dbReference>
<keyword evidence="2" id="KW-0809">Transit peptide</keyword>
<dbReference type="InterPro" id="IPR017703">
    <property type="entry name" value="YgfZ/GCV_T_CS"/>
</dbReference>
<dbReference type="InterPro" id="IPR045179">
    <property type="entry name" value="YgfZ/GcvT"/>
</dbReference>
<keyword evidence="7" id="KW-1185">Reference proteome</keyword>
<evidence type="ECO:0000313" key="7">
    <source>
        <dbReference type="Proteomes" id="UP000734854"/>
    </source>
</evidence>
<evidence type="ECO:0000313" key="6">
    <source>
        <dbReference type="EMBL" id="KAG6466496.1"/>
    </source>
</evidence>
<feature type="domain" description="CAF17 C-terminal" evidence="5">
    <location>
        <begin position="322"/>
        <end position="403"/>
    </location>
</feature>
<keyword evidence="3" id="KW-0496">Mitochondrion</keyword>
<evidence type="ECO:0000259" key="5">
    <source>
        <dbReference type="Pfam" id="PF25455"/>
    </source>
</evidence>
<dbReference type="GO" id="GO:0016226">
    <property type="term" value="P:iron-sulfur cluster assembly"/>
    <property type="evidence" value="ECO:0007669"/>
    <property type="project" value="TreeGrafter"/>
</dbReference>
<feature type="compositionally biased region" description="Low complexity" evidence="4">
    <location>
        <begin position="72"/>
        <end position="88"/>
    </location>
</feature>
<name>A0A8J5E8B8_ZINOF</name>
<dbReference type="EMBL" id="JACMSC010000154">
    <property type="protein sequence ID" value="KAG6466496.1"/>
    <property type="molecule type" value="Genomic_DNA"/>
</dbReference>
<comment type="caution">
    <text evidence="6">The sequence shown here is derived from an EMBL/GenBank/DDBJ whole genome shotgun (WGS) entry which is preliminary data.</text>
</comment>
<sequence length="417" mass="46196">MSPLRGPAHLRTALSASFRRRFHAQAPPGGGLDESGPLACRLESRSVVRFRGPDTLKFLQGLLTNDVRRLGAADPPGSGGSSSDTSASCIPTQNLEFRPPPPLYAALLTPQGRFLYDLFLYRPPRADEKLDRTGSGPGSDDSGEPFTLMADVDSAFVDELLDCFKKYRLRSKVEIDNVAKEYFCWQRFGSNHLTKVPSAQEPETASVGWGKGIDHAAISSTQGNDVGWQWFKDPRLDHLGFRGIFPSNSIPPLVEADKEVGEQHYLIWRYQKGIPEGSYEIPKGEAVPLEYNLVGLNAISFDKGCYVGQELVARTHHRGVIRKRLFPLKFLNDKGEELQQAVSPNSEIKDGESNKKVGAVTAALGCHGLGLVRLEEALKQSSNLCIKDKEEVRVKIIKPDWWPIEWMQLEEQQSAAA</sequence>
<gene>
    <name evidence="6" type="ORF">ZIOFF_075701</name>
</gene>
<dbReference type="Pfam" id="PF25455">
    <property type="entry name" value="Beta-barrel_CAF17_C"/>
    <property type="match status" value="1"/>
</dbReference>
<comment type="subcellular location">
    <subcellularLocation>
        <location evidence="1">Mitochondrion</location>
    </subcellularLocation>
</comment>
<dbReference type="PANTHER" id="PTHR22602:SF0">
    <property type="entry name" value="TRANSFERASE CAF17, MITOCHONDRIAL-RELATED"/>
    <property type="match status" value="1"/>
</dbReference>
<dbReference type="OrthoDB" id="191995at2759"/>
<accession>A0A8J5E8B8</accession>
<dbReference type="GO" id="GO:0005759">
    <property type="term" value="C:mitochondrial matrix"/>
    <property type="evidence" value="ECO:0007669"/>
    <property type="project" value="TreeGrafter"/>
</dbReference>
<dbReference type="InterPro" id="IPR057460">
    <property type="entry name" value="CAF17_C"/>
</dbReference>
<dbReference type="PANTHER" id="PTHR22602">
    <property type="entry name" value="TRANSFERASE CAF17, MITOCHONDRIAL-RELATED"/>
    <property type="match status" value="1"/>
</dbReference>
<dbReference type="AlphaFoldDB" id="A0A8J5E8B8"/>
<organism evidence="6 7">
    <name type="scientific">Zingiber officinale</name>
    <name type="common">Ginger</name>
    <name type="synonym">Amomum zingiber</name>
    <dbReference type="NCBI Taxonomy" id="94328"/>
    <lineage>
        <taxon>Eukaryota</taxon>
        <taxon>Viridiplantae</taxon>
        <taxon>Streptophyta</taxon>
        <taxon>Embryophyta</taxon>
        <taxon>Tracheophyta</taxon>
        <taxon>Spermatophyta</taxon>
        <taxon>Magnoliopsida</taxon>
        <taxon>Liliopsida</taxon>
        <taxon>Zingiberales</taxon>
        <taxon>Zingiberaceae</taxon>
        <taxon>Zingiber</taxon>
    </lineage>
</organism>
<evidence type="ECO:0000256" key="4">
    <source>
        <dbReference type="SAM" id="MobiDB-lite"/>
    </source>
</evidence>
<evidence type="ECO:0000256" key="2">
    <source>
        <dbReference type="ARBA" id="ARBA00022946"/>
    </source>
</evidence>
<proteinExistence type="predicted"/>
<evidence type="ECO:0000256" key="3">
    <source>
        <dbReference type="ARBA" id="ARBA00023128"/>
    </source>
</evidence>